<feature type="non-terminal residue" evidence="5">
    <location>
        <position position="1"/>
    </location>
</feature>
<dbReference type="InterPro" id="IPR023296">
    <property type="entry name" value="Glyco_hydro_beta-prop_sf"/>
</dbReference>
<dbReference type="EMBL" id="MPGH01000076">
    <property type="protein sequence ID" value="OLN89646.1"/>
    <property type="molecule type" value="Genomic_DNA"/>
</dbReference>
<dbReference type="PANTHER" id="PTHR42812">
    <property type="entry name" value="BETA-XYLOSIDASE"/>
    <property type="match status" value="1"/>
</dbReference>
<keyword evidence="2 4" id="KW-0378">Hydrolase</keyword>
<dbReference type="Gene3D" id="2.115.10.20">
    <property type="entry name" value="Glycosyl hydrolase domain, family 43"/>
    <property type="match status" value="1"/>
</dbReference>
<evidence type="ECO:0000256" key="3">
    <source>
        <dbReference type="ARBA" id="ARBA00023295"/>
    </source>
</evidence>
<dbReference type="SUPFAM" id="SSF49899">
    <property type="entry name" value="Concanavalin A-like lectins/glucanases"/>
    <property type="match status" value="1"/>
</dbReference>
<keyword evidence="6" id="KW-1185">Reference proteome</keyword>
<dbReference type="InterPro" id="IPR006710">
    <property type="entry name" value="Glyco_hydro_43"/>
</dbReference>
<evidence type="ECO:0000256" key="4">
    <source>
        <dbReference type="RuleBase" id="RU361187"/>
    </source>
</evidence>
<comment type="caution">
    <text evidence="5">The sequence shown here is derived from an EMBL/GenBank/DDBJ whole genome shotgun (WGS) entry which is preliminary data.</text>
</comment>
<dbReference type="InterPro" id="IPR051795">
    <property type="entry name" value="Glycosyl_Hydrlase_43"/>
</dbReference>
<dbReference type="AlphaFoldDB" id="A0A1Q8RX10"/>
<reference evidence="5 6" key="1">
    <citation type="submission" date="2016-11" db="EMBL/GenBank/DDBJ databases">
        <title>Draft Genome Assembly of Colletotrichum chlorophyti a pathogen of herbaceous plants.</title>
        <authorList>
            <person name="Gan P."/>
            <person name="Narusaka M."/>
            <person name="Tsushima A."/>
            <person name="Narusaka Y."/>
            <person name="Takano Y."/>
            <person name="Shirasu K."/>
        </authorList>
    </citation>
    <scope>NUCLEOTIDE SEQUENCE [LARGE SCALE GENOMIC DNA]</scope>
    <source>
        <strain evidence="5 6">NTL11</strain>
    </source>
</reference>
<protein>
    <submittedName>
        <fullName evidence="5">Non-reducing end alpha-L-arabinofuranosidase BoGH43A 8</fullName>
    </submittedName>
</protein>
<comment type="similarity">
    <text evidence="1 4">Belongs to the glycosyl hydrolase 43 family.</text>
</comment>
<dbReference type="Pfam" id="PF04616">
    <property type="entry name" value="Glyco_hydro_43"/>
    <property type="match status" value="1"/>
</dbReference>
<proteinExistence type="inferred from homology"/>
<evidence type="ECO:0000256" key="1">
    <source>
        <dbReference type="ARBA" id="ARBA00009865"/>
    </source>
</evidence>
<dbReference type="STRING" id="708187.A0A1Q8RX10"/>
<keyword evidence="3 4" id="KW-0326">Glycosidase</keyword>
<dbReference type="GO" id="GO:0004553">
    <property type="term" value="F:hydrolase activity, hydrolyzing O-glycosyl compounds"/>
    <property type="evidence" value="ECO:0007669"/>
    <property type="project" value="InterPro"/>
</dbReference>
<dbReference type="GO" id="GO:0005975">
    <property type="term" value="P:carbohydrate metabolic process"/>
    <property type="evidence" value="ECO:0007669"/>
    <property type="project" value="InterPro"/>
</dbReference>
<name>A0A1Q8RX10_9PEZI</name>
<dbReference type="InterPro" id="IPR013320">
    <property type="entry name" value="ConA-like_dom_sf"/>
</dbReference>
<dbReference type="SUPFAM" id="SSF75005">
    <property type="entry name" value="Arabinanase/levansucrase/invertase"/>
    <property type="match status" value="1"/>
</dbReference>
<evidence type="ECO:0000313" key="5">
    <source>
        <dbReference type="EMBL" id="OLN89646.1"/>
    </source>
</evidence>
<evidence type="ECO:0000256" key="2">
    <source>
        <dbReference type="ARBA" id="ARBA00022801"/>
    </source>
</evidence>
<accession>A0A1Q8RX10</accession>
<sequence>AVYVTAGNPIRFDTADIDPELFLDHNGTAFTTGEFLEGPHLCKKDGFYYLLIALGGSGSNHPVTMARSRNILCPCHAHLFQDALGNWWSSGLCWRSASDELSYPMGREMAPEGDWLTFPPVRSKMRGFDRPLVKEIAGDKGLFTDDESNTVAPPGGRGGVLGLFDLPRPYEASWTVRTTSTAGFDRVDRTLVMLWQMHTHFEFSVDIDFAPVVGGEEVGGTVFLNDVQNINLGVVMLPKTAGFNSTADIGRVGARVRPNLRFRISGGGSLNKNDIPTTVVRPIPSSWIRQPVCLITQAEDPKTYSLSASSRAPAKGTEIQLGIASASLVRGGMGDFTGK</sequence>
<dbReference type="Gene3D" id="2.60.120.200">
    <property type="match status" value="1"/>
</dbReference>
<evidence type="ECO:0000313" key="6">
    <source>
        <dbReference type="Proteomes" id="UP000186583"/>
    </source>
</evidence>
<dbReference type="Proteomes" id="UP000186583">
    <property type="component" value="Unassembled WGS sequence"/>
</dbReference>
<organism evidence="5 6">
    <name type="scientific">Colletotrichum chlorophyti</name>
    <dbReference type="NCBI Taxonomy" id="708187"/>
    <lineage>
        <taxon>Eukaryota</taxon>
        <taxon>Fungi</taxon>
        <taxon>Dikarya</taxon>
        <taxon>Ascomycota</taxon>
        <taxon>Pezizomycotina</taxon>
        <taxon>Sordariomycetes</taxon>
        <taxon>Hypocreomycetidae</taxon>
        <taxon>Glomerellales</taxon>
        <taxon>Glomerellaceae</taxon>
        <taxon>Colletotrichum</taxon>
    </lineage>
</organism>
<gene>
    <name evidence="5" type="ORF">CCHL11_10043</name>
</gene>
<dbReference type="PANTHER" id="PTHR42812:SF12">
    <property type="entry name" value="BETA-XYLOSIDASE-RELATED"/>
    <property type="match status" value="1"/>
</dbReference>